<dbReference type="EMBL" id="BARS01054314">
    <property type="protein sequence ID" value="GAG47654.1"/>
    <property type="molecule type" value="Genomic_DNA"/>
</dbReference>
<comment type="caution">
    <text evidence="1">The sequence shown here is derived from an EMBL/GenBank/DDBJ whole genome shotgun (WGS) entry which is preliminary data.</text>
</comment>
<protein>
    <submittedName>
        <fullName evidence="1">Uncharacterized protein</fullName>
    </submittedName>
</protein>
<sequence length="51" mass="6061">MLTNSLKNKVIRKSKFIFRNFSNIIVDNPYTGEIYCNVPEYDKKEIYSRIG</sequence>
<accession>X0XWB0</accession>
<evidence type="ECO:0000313" key="1">
    <source>
        <dbReference type="EMBL" id="GAG47654.1"/>
    </source>
</evidence>
<organism evidence="1">
    <name type="scientific">marine sediment metagenome</name>
    <dbReference type="NCBI Taxonomy" id="412755"/>
    <lineage>
        <taxon>unclassified sequences</taxon>
        <taxon>metagenomes</taxon>
        <taxon>ecological metagenomes</taxon>
    </lineage>
</organism>
<gene>
    <name evidence="1" type="ORF">S01H1_80432</name>
</gene>
<reference evidence="1" key="1">
    <citation type="journal article" date="2014" name="Front. Microbiol.">
        <title>High frequency of phylogenetically diverse reductive dehalogenase-homologous genes in deep subseafloor sedimentary metagenomes.</title>
        <authorList>
            <person name="Kawai M."/>
            <person name="Futagami T."/>
            <person name="Toyoda A."/>
            <person name="Takaki Y."/>
            <person name="Nishi S."/>
            <person name="Hori S."/>
            <person name="Arai W."/>
            <person name="Tsubouchi T."/>
            <person name="Morono Y."/>
            <person name="Uchiyama I."/>
            <person name="Ito T."/>
            <person name="Fujiyama A."/>
            <person name="Inagaki F."/>
            <person name="Takami H."/>
        </authorList>
    </citation>
    <scope>NUCLEOTIDE SEQUENCE</scope>
    <source>
        <strain evidence="1">Expedition CK06-06</strain>
    </source>
</reference>
<proteinExistence type="predicted"/>
<feature type="non-terminal residue" evidence="1">
    <location>
        <position position="51"/>
    </location>
</feature>
<name>X0XWB0_9ZZZZ</name>
<dbReference type="AlphaFoldDB" id="X0XWB0"/>